<protein>
    <recommendedName>
        <fullName evidence="17">(S)-hydroxynitrile lyase</fullName>
        <ecNumber evidence="16">4.1.2.47</ecNumber>
    </recommendedName>
    <alternativeName>
        <fullName evidence="18">2-hydroxy-2-methylpropanenitrile lyase</fullName>
    </alternativeName>
    <alternativeName>
        <fullName evidence="19">Acetone cyanohydrin lyase</fullName>
    </alternativeName>
    <alternativeName>
        <fullName evidence="20">Hydroxynitrile lyase</fullName>
    </alternativeName>
</protein>
<dbReference type="PANTHER" id="PTHR10992">
    <property type="entry name" value="METHYLESTERASE FAMILY MEMBER"/>
    <property type="match status" value="1"/>
</dbReference>
<dbReference type="Proteomes" id="UP001386955">
    <property type="component" value="Unassembled WGS sequence"/>
</dbReference>
<evidence type="ECO:0000256" key="14">
    <source>
        <dbReference type="ARBA" id="ARBA00052826"/>
    </source>
</evidence>
<dbReference type="EMBL" id="JAYMYS010000007">
    <property type="protein sequence ID" value="KAK7386481.1"/>
    <property type="molecule type" value="Genomic_DNA"/>
</dbReference>
<evidence type="ECO:0000256" key="6">
    <source>
        <dbReference type="ARBA" id="ARBA00050608"/>
    </source>
</evidence>
<name>A0AAN9S025_PSOTE</name>
<dbReference type="InterPro" id="IPR000073">
    <property type="entry name" value="AB_hydrolase_1"/>
</dbReference>
<evidence type="ECO:0000256" key="10">
    <source>
        <dbReference type="ARBA" id="ARBA00052033"/>
    </source>
</evidence>
<comment type="catalytic activity">
    <reaction evidence="9">
        <text>acrolein + hydrogen cyanide = (2S)-2-hydroxybut-3-enenitrile</text>
        <dbReference type="Rhea" id="RHEA:77411"/>
        <dbReference type="ChEBI" id="CHEBI:15368"/>
        <dbReference type="ChEBI" id="CHEBI:18407"/>
        <dbReference type="ChEBI" id="CHEBI:197356"/>
    </reaction>
</comment>
<keyword evidence="23" id="KW-1185">Reference proteome</keyword>
<evidence type="ECO:0000313" key="23">
    <source>
        <dbReference type="Proteomes" id="UP001386955"/>
    </source>
</evidence>
<evidence type="ECO:0000256" key="17">
    <source>
        <dbReference type="ARBA" id="ARBA00069221"/>
    </source>
</evidence>
<evidence type="ECO:0000256" key="12">
    <source>
        <dbReference type="ARBA" id="ARBA00052600"/>
    </source>
</evidence>
<evidence type="ECO:0000256" key="18">
    <source>
        <dbReference type="ARBA" id="ARBA00076040"/>
    </source>
</evidence>
<evidence type="ECO:0000256" key="1">
    <source>
        <dbReference type="ARBA" id="ARBA00022801"/>
    </source>
</evidence>
<dbReference type="FunFam" id="3.40.50.1820:FF:000051">
    <property type="entry name" value="(S)-hydroxynitrile lyase"/>
    <property type="match status" value="1"/>
</dbReference>
<evidence type="ECO:0000256" key="5">
    <source>
        <dbReference type="ARBA" id="ARBA00050358"/>
    </source>
</evidence>
<dbReference type="GO" id="GO:0080032">
    <property type="term" value="F:methyl jasmonate esterase activity"/>
    <property type="evidence" value="ECO:0007669"/>
    <property type="project" value="TreeGrafter"/>
</dbReference>
<feature type="domain" description="AB hydrolase-1" evidence="21">
    <location>
        <begin position="12"/>
        <end position="247"/>
    </location>
</feature>
<evidence type="ECO:0000256" key="3">
    <source>
        <dbReference type="ARBA" id="ARBA00050241"/>
    </source>
</evidence>
<evidence type="ECO:0000256" key="4">
    <source>
        <dbReference type="ARBA" id="ARBA00050262"/>
    </source>
</evidence>
<comment type="catalytic activity">
    <reaction evidence="13">
        <text>cyclohexanecarbaldehyde + hydrogen cyanide = (2S)-2-cyclohexyl-2-hydroxyacetonitrile</text>
        <dbReference type="Rhea" id="RHEA:77423"/>
        <dbReference type="ChEBI" id="CHEBI:18407"/>
        <dbReference type="ChEBI" id="CHEBI:197359"/>
        <dbReference type="ChEBI" id="CHEBI:197360"/>
    </reaction>
</comment>
<evidence type="ECO:0000256" key="7">
    <source>
        <dbReference type="ARBA" id="ARBA00051647"/>
    </source>
</evidence>
<dbReference type="GO" id="GO:0080030">
    <property type="term" value="F:methyl indole-3-acetate esterase activity"/>
    <property type="evidence" value="ECO:0007669"/>
    <property type="project" value="TreeGrafter"/>
</dbReference>
<gene>
    <name evidence="22" type="ORF">VNO78_26742</name>
</gene>
<evidence type="ECO:0000256" key="9">
    <source>
        <dbReference type="ARBA" id="ARBA00051977"/>
    </source>
</evidence>
<organism evidence="22 23">
    <name type="scientific">Psophocarpus tetragonolobus</name>
    <name type="common">Winged bean</name>
    <name type="synonym">Dolichos tetragonolobus</name>
    <dbReference type="NCBI Taxonomy" id="3891"/>
    <lineage>
        <taxon>Eukaryota</taxon>
        <taxon>Viridiplantae</taxon>
        <taxon>Streptophyta</taxon>
        <taxon>Embryophyta</taxon>
        <taxon>Tracheophyta</taxon>
        <taxon>Spermatophyta</taxon>
        <taxon>Magnoliopsida</taxon>
        <taxon>eudicotyledons</taxon>
        <taxon>Gunneridae</taxon>
        <taxon>Pentapetalae</taxon>
        <taxon>rosids</taxon>
        <taxon>fabids</taxon>
        <taxon>Fabales</taxon>
        <taxon>Fabaceae</taxon>
        <taxon>Papilionoideae</taxon>
        <taxon>50 kb inversion clade</taxon>
        <taxon>NPAAA clade</taxon>
        <taxon>indigoferoid/millettioid clade</taxon>
        <taxon>Phaseoleae</taxon>
        <taxon>Psophocarpus</taxon>
    </lineage>
</organism>
<dbReference type="GO" id="GO:0047606">
    <property type="term" value="F:(S)-hydroxynitrile lyase activity"/>
    <property type="evidence" value="ECO:0007669"/>
    <property type="project" value="UniProtKB-EC"/>
</dbReference>
<proteinExistence type="inferred from homology"/>
<evidence type="ECO:0000256" key="8">
    <source>
        <dbReference type="ARBA" id="ARBA00051735"/>
    </source>
</evidence>
<evidence type="ECO:0000256" key="15">
    <source>
        <dbReference type="ARBA" id="ARBA00060885"/>
    </source>
</evidence>
<dbReference type="SUPFAM" id="SSF53474">
    <property type="entry name" value="alpha/beta-Hydrolases"/>
    <property type="match status" value="1"/>
</dbReference>
<comment type="caution">
    <text evidence="22">The sequence shown here is derived from an EMBL/GenBank/DDBJ whole genome shotgun (WGS) entry which is preliminary data.</text>
</comment>
<reference evidence="22 23" key="1">
    <citation type="submission" date="2024-01" db="EMBL/GenBank/DDBJ databases">
        <title>The genomes of 5 underutilized Papilionoideae crops provide insights into root nodulation and disease resistanc.</title>
        <authorList>
            <person name="Jiang F."/>
        </authorList>
    </citation>
    <scope>NUCLEOTIDE SEQUENCE [LARGE SCALE GENOMIC DNA]</scope>
    <source>
        <strain evidence="22">DUOXIRENSHENG_FW03</strain>
        <tissue evidence="22">Leaves</tissue>
    </source>
</reference>
<comment type="catalytic activity">
    <reaction evidence="10">
        <text>2-methylpropanal + hydrogen cyanide = (2S)-2-hydroxy-3-methylbutanenitrile</text>
        <dbReference type="Rhea" id="RHEA:77403"/>
        <dbReference type="ChEBI" id="CHEBI:18407"/>
        <dbReference type="ChEBI" id="CHEBI:48943"/>
        <dbReference type="ChEBI" id="CHEBI:197354"/>
    </reaction>
</comment>
<dbReference type="GO" id="GO:0009694">
    <property type="term" value="P:jasmonic acid metabolic process"/>
    <property type="evidence" value="ECO:0007669"/>
    <property type="project" value="TreeGrafter"/>
</dbReference>
<evidence type="ECO:0000256" key="2">
    <source>
        <dbReference type="ARBA" id="ARBA00050104"/>
    </source>
</evidence>
<evidence type="ECO:0000256" key="19">
    <source>
        <dbReference type="ARBA" id="ARBA00078291"/>
    </source>
</evidence>
<comment type="catalytic activity">
    <reaction evidence="7">
        <text>butan-2-one + hydrogen cyanide = 2-hydroxy-2-methylbutanenitrile</text>
        <dbReference type="Rhea" id="RHEA:77467"/>
        <dbReference type="ChEBI" id="CHEBI:18407"/>
        <dbReference type="ChEBI" id="CHEBI:28398"/>
        <dbReference type="ChEBI" id="CHEBI:60954"/>
    </reaction>
    <physiologicalReaction direction="right-to-left" evidence="7">
        <dbReference type="Rhea" id="RHEA:77469"/>
    </physiologicalReaction>
</comment>
<comment type="catalytic activity">
    <reaction evidence="12">
        <text>2,2-dimethylpropanal + hydrogen cyanide = (2S)-2-hydroxy-3,3-dimethylbutanenitrile</text>
        <dbReference type="Rhea" id="RHEA:77407"/>
        <dbReference type="ChEBI" id="CHEBI:18407"/>
        <dbReference type="ChEBI" id="CHEBI:141557"/>
        <dbReference type="ChEBI" id="CHEBI:197355"/>
    </reaction>
</comment>
<sequence length="262" mass="29428">MDSENYCGDRKHFVLVHGACHGAWCWYKMKPRMESAGHKVTVLDLAASGINMNKIEDVDTFSQYTEPLLQLLATIPPNEKVVLVGHSLGGLSIALAMEKFPEKVAVGVFLTAFAPDTQHKPSYVLDKYNERTPFAEWLDTDFSPRGNKTSMFFGPKFLSNKLYQLSSTEDLELAKTLIRRSSLFIEDLSKQENFSKQGYGSVPRVFIVCTEDIGIPLNFQLLMIESVGFNEVVEIKGADHMAMLSKPEELFNSLEKIATKYA</sequence>
<comment type="similarity">
    <text evidence="15">Belongs to the AB hydrolase superfamily. Hydroxynitrile lyase family.</text>
</comment>
<comment type="catalytic activity">
    <reaction evidence="14">
        <text>an aromatic (S)-hydroxynitrile = an aromatic aldehyde + hydrogen cyanide</text>
        <dbReference type="Rhea" id="RHEA:54660"/>
        <dbReference type="ChEBI" id="CHEBI:18407"/>
        <dbReference type="ChEBI" id="CHEBI:33855"/>
        <dbReference type="ChEBI" id="CHEBI:138306"/>
        <dbReference type="EC" id="4.1.2.47"/>
    </reaction>
</comment>
<comment type="catalytic activity">
    <reaction evidence="6">
        <text>formylthiophene + hydrogen cyanide = (2R)-2-hydroxy-2-(thiophen-2-yl)acetonitrile</text>
        <dbReference type="Rhea" id="RHEA:77455"/>
        <dbReference type="ChEBI" id="CHEBI:18407"/>
        <dbReference type="ChEBI" id="CHEBI:87301"/>
        <dbReference type="ChEBI" id="CHEBI:197332"/>
    </reaction>
</comment>
<keyword evidence="1" id="KW-0378">Hydrolase</keyword>
<dbReference type="PANTHER" id="PTHR10992:SF1083">
    <property type="entry name" value="METHYLESTERASE 1"/>
    <property type="match status" value="1"/>
</dbReference>
<dbReference type="Pfam" id="PF00561">
    <property type="entry name" value="Abhydrolase_1"/>
    <property type="match status" value="1"/>
</dbReference>
<comment type="catalytic activity">
    <reaction evidence="8">
        <text>a disubstituted aliphatic (S)-hydroxynitrile = a ketone + hydrogen cyanide</text>
        <dbReference type="Rhea" id="RHEA:56592"/>
        <dbReference type="ChEBI" id="CHEBI:17087"/>
        <dbReference type="ChEBI" id="CHEBI:18407"/>
        <dbReference type="ChEBI" id="CHEBI:140597"/>
        <dbReference type="EC" id="4.1.2.47"/>
    </reaction>
</comment>
<dbReference type="EC" id="4.1.2.47" evidence="16"/>
<evidence type="ECO:0000256" key="13">
    <source>
        <dbReference type="ARBA" id="ARBA00052609"/>
    </source>
</evidence>
<dbReference type="GO" id="GO:0080031">
    <property type="term" value="F:methyl salicylate esterase activity"/>
    <property type="evidence" value="ECO:0007669"/>
    <property type="project" value="TreeGrafter"/>
</dbReference>
<comment type="catalytic activity">
    <reaction evidence="4">
        <text>2-hydroxy-2-methylpropanenitrile = acetone + hydrogen cyanide</text>
        <dbReference type="Rhea" id="RHEA:11932"/>
        <dbReference type="ChEBI" id="CHEBI:15347"/>
        <dbReference type="ChEBI" id="CHEBI:15348"/>
        <dbReference type="ChEBI" id="CHEBI:18407"/>
    </reaction>
    <physiologicalReaction direction="left-to-right" evidence="4">
        <dbReference type="Rhea" id="RHEA:11933"/>
    </physiologicalReaction>
</comment>
<dbReference type="GO" id="GO:0009696">
    <property type="term" value="P:salicylic acid metabolic process"/>
    <property type="evidence" value="ECO:0007669"/>
    <property type="project" value="TreeGrafter"/>
</dbReference>
<dbReference type="AlphaFoldDB" id="A0AAN9S025"/>
<dbReference type="InterPro" id="IPR029058">
    <property type="entry name" value="AB_hydrolase_fold"/>
</dbReference>
<evidence type="ECO:0000256" key="20">
    <source>
        <dbReference type="ARBA" id="ARBA00079794"/>
    </source>
</evidence>
<comment type="catalytic activity">
    <reaction evidence="2">
        <text>4-methoxybenzaldehyde + hydrogen cyanide = (2S)-2-hydroxy-2-(4-methoxyphenyl)acetonitrile</text>
        <dbReference type="Rhea" id="RHEA:77447"/>
        <dbReference type="ChEBI" id="CHEBI:18407"/>
        <dbReference type="ChEBI" id="CHEBI:28235"/>
        <dbReference type="ChEBI" id="CHEBI:197328"/>
    </reaction>
</comment>
<comment type="catalytic activity">
    <reaction evidence="11">
        <text>3-formylthiophene + hydrogen cyanide = (2S)-2-hydroxy-2-(thiophen-3-yl)acetonitrile</text>
        <dbReference type="Rhea" id="RHEA:77459"/>
        <dbReference type="ChEBI" id="CHEBI:18407"/>
        <dbReference type="ChEBI" id="CHEBI:87611"/>
        <dbReference type="ChEBI" id="CHEBI:197333"/>
    </reaction>
</comment>
<accession>A0AAN9S025</accession>
<evidence type="ECO:0000256" key="11">
    <source>
        <dbReference type="ARBA" id="ARBA00052511"/>
    </source>
</evidence>
<comment type="catalytic activity">
    <reaction evidence="5">
        <text>benzaldehyde + hydrogen cyanide = (S)-mandelonitrile</text>
        <dbReference type="Rhea" id="RHEA:77427"/>
        <dbReference type="ChEBI" id="CHEBI:17169"/>
        <dbReference type="ChEBI" id="CHEBI:18407"/>
        <dbReference type="ChEBI" id="CHEBI:36941"/>
    </reaction>
</comment>
<evidence type="ECO:0000313" key="22">
    <source>
        <dbReference type="EMBL" id="KAK7386481.1"/>
    </source>
</evidence>
<evidence type="ECO:0000259" key="21">
    <source>
        <dbReference type="Pfam" id="PF00561"/>
    </source>
</evidence>
<evidence type="ECO:0000256" key="16">
    <source>
        <dbReference type="ARBA" id="ARBA00066572"/>
    </source>
</evidence>
<dbReference type="InterPro" id="IPR045889">
    <property type="entry name" value="MES/HNL"/>
</dbReference>
<dbReference type="Gene3D" id="3.40.50.1820">
    <property type="entry name" value="alpha/beta hydrolase"/>
    <property type="match status" value="1"/>
</dbReference>
<comment type="catalytic activity">
    <reaction evidence="3">
        <text>a monosubstituted aliphatic (S)-hydroxynitrile = an aldehyde + hydrogen cyanide</text>
        <dbReference type="Rhea" id="RHEA:56588"/>
        <dbReference type="ChEBI" id="CHEBI:17478"/>
        <dbReference type="ChEBI" id="CHEBI:18407"/>
        <dbReference type="ChEBI" id="CHEBI:140596"/>
        <dbReference type="EC" id="4.1.2.47"/>
    </reaction>
</comment>